<accession>A0A0X3TL04</accession>
<dbReference type="STRING" id="1685379.AVO45_11765"/>
<name>A0A0X3TL04_9RHOB</name>
<organism evidence="1 2">
    <name type="scientific">Ruegeria marisrubri</name>
    <dbReference type="NCBI Taxonomy" id="1685379"/>
    <lineage>
        <taxon>Bacteria</taxon>
        <taxon>Pseudomonadati</taxon>
        <taxon>Pseudomonadota</taxon>
        <taxon>Alphaproteobacteria</taxon>
        <taxon>Rhodobacterales</taxon>
        <taxon>Roseobacteraceae</taxon>
        <taxon>Ruegeria</taxon>
    </lineage>
</organism>
<dbReference type="Proteomes" id="UP000053791">
    <property type="component" value="Unassembled WGS sequence"/>
</dbReference>
<evidence type="ECO:0000313" key="2">
    <source>
        <dbReference type="Proteomes" id="UP000053791"/>
    </source>
</evidence>
<gene>
    <name evidence="1" type="ORF">AVO45_11765</name>
</gene>
<comment type="caution">
    <text evidence="1">The sequence shown here is derived from an EMBL/GenBank/DDBJ whole genome shotgun (WGS) entry which is preliminary data.</text>
</comment>
<evidence type="ECO:0000313" key="1">
    <source>
        <dbReference type="EMBL" id="KUJ76462.1"/>
    </source>
</evidence>
<protein>
    <submittedName>
        <fullName evidence="1">Uncharacterized protein</fullName>
    </submittedName>
</protein>
<proteinExistence type="predicted"/>
<keyword evidence="2" id="KW-1185">Reference proteome</keyword>
<sequence>MNSLEMECDENWAFGLKATTLDSLLREVSHLWVLKLSAQFAAEYCMDNKDAGRFHTQERLATALGRRP</sequence>
<reference evidence="1 2" key="1">
    <citation type="submission" date="2015-12" db="EMBL/GenBank/DDBJ databases">
        <authorList>
            <person name="Shamseldin A."/>
            <person name="Moawad H."/>
            <person name="Abd El-Rahim W.M."/>
            <person name="Sadowsky M.J."/>
        </authorList>
    </citation>
    <scope>NUCLEOTIDE SEQUENCE [LARGE SCALE GENOMIC DNA]</scope>
    <source>
        <strain evidence="1 2">ZGT118</strain>
    </source>
</reference>
<dbReference type="EMBL" id="LQBQ01000035">
    <property type="protein sequence ID" value="KUJ76462.1"/>
    <property type="molecule type" value="Genomic_DNA"/>
</dbReference>
<dbReference type="AlphaFoldDB" id="A0A0X3TL04"/>